<feature type="domain" description="DUF4097" evidence="2">
    <location>
        <begin position="60"/>
        <end position="240"/>
    </location>
</feature>
<name>A0A173T8R8_ANAHA</name>
<dbReference type="Proteomes" id="UP000095553">
    <property type="component" value="Unassembled WGS sequence"/>
</dbReference>
<dbReference type="PROSITE" id="PS51257">
    <property type="entry name" value="PROKAR_LIPOPROTEIN"/>
    <property type="match status" value="1"/>
</dbReference>
<evidence type="ECO:0000256" key="1">
    <source>
        <dbReference type="SAM" id="Phobius"/>
    </source>
</evidence>
<keyword evidence="1" id="KW-1133">Transmembrane helix</keyword>
<gene>
    <name evidence="3" type="ORF">ERS852571_01839</name>
</gene>
<evidence type="ECO:0000313" key="3">
    <source>
        <dbReference type="EMBL" id="CUM99041.1"/>
    </source>
</evidence>
<sequence length="244" mass="26910">MKTFKKVCMILISVTAVAGIGCIIAAFVMGADPRQIRNYTEGKTSGKLQTEERNIRADQIRKLNIDIGSGDVKLQNGNQDRLIIKKKGSWEPVILKSDGEIEIKQKSRHFKLFWFQSNDEITVILPKGVTFEKVSMDCGSGDIASDSLNITDELDIDCGSGDIDLTTITTSKTEIDLGSGDVTLTMAGTEKDYNYNIDCGNGDVKIGDILFEDDLKKRNIDALRWINIDCGSGDLTIDFDNTIL</sequence>
<protein>
    <recommendedName>
        <fullName evidence="2">DUF4097 domain-containing protein</fullName>
    </recommendedName>
</protein>
<dbReference type="EMBL" id="CYXY01000010">
    <property type="protein sequence ID" value="CUM99041.1"/>
    <property type="molecule type" value="Genomic_DNA"/>
</dbReference>
<dbReference type="Gene3D" id="2.160.20.120">
    <property type="match status" value="1"/>
</dbReference>
<evidence type="ECO:0000313" key="4">
    <source>
        <dbReference type="Proteomes" id="UP000095553"/>
    </source>
</evidence>
<dbReference type="RefSeq" id="WP_242950246.1">
    <property type="nucleotide sequence ID" value="NZ_CP012098.1"/>
</dbReference>
<organism evidence="3 4">
    <name type="scientific">Anaerostipes hadrus</name>
    <dbReference type="NCBI Taxonomy" id="649756"/>
    <lineage>
        <taxon>Bacteria</taxon>
        <taxon>Bacillati</taxon>
        <taxon>Bacillota</taxon>
        <taxon>Clostridia</taxon>
        <taxon>Lachnospirales</taxon>
        <taxon>Lachnospiraceae</taxon>
        <taxon>Anaerostipes</taxon>
    </lineage>
</organism>
<dbReference type="Pfam" id="PF13349">
    <property type="entry name" value="DUF4097"/>
    <property type="match status" value="1"/>
</dbReference>
<dbReference type="AlphaFoldDB" id="A0A173T8R8"/>
<feature type="transmembrane region" description="Helical" evidence="1">
    <location>
        <begin position="7"/>
        <end position="29"/>
    </location>
</feature>
<accession>A0A173T8R8</accession>
<evidence type="ECO:0000259" key="2">
    <source>
        <dbReference type="Pfam" id="PF13349"/>
    </source>
</evidence>
<reference evidence="3 4" key="1">
    <citation type="submission" date="2015-09" db="EMBL/GenBank/DDBJ databases">
        <authorList>
            <consortium name="Pathogen Informatics"/>
        </authorList>
    </citation>
    <scope>NUCLEOTIDE SEQUENCE [LARGE SCALE GENOMIC DNA]</scope>
    <source>
        <strain evidence="3 4">2789STDY5834959</strain>
    </source>
</reference>
<dbReference type="InterPro" id="IPR025164">
    <property type="entry name" value="Toastrack_DUF4097"/>
</dbReference>
<proteinExistence type="predicted"/>
<keyword evidence="1" id="KW-0812">Transmembrane</keyword>
<keyword evidence="1" id="KW-0472">Membrane</keyword>